<dbReference type="InterPro" id="IPR052455">
    <property type="entry name" value="Tricalbin_domain"/>
</dbReference>
<dbReference type="PANTHER" id="PTHR46980:SF2">
    <property type="entry name" value="TRICALBIN-1-RELATED"/>
    <property type="match status" value="1"/>
</dbReference>
<dbReference type="InParanoid" id="A0A2P6NV39"/>
<dbReference type="InterPro" id="IPR000008">
    <property type="entry name" value="C2_dom"/>
</dbReference>
<accession>A0A2P6NV39</accession>
<keyword evidence="5" id="KW-1185">Reference proteome</keyword>
<dbReference type="Pfam" id="PF00168">
    <property type="entry name" value="C2"/>
    <property type="match status" value="1"/>
</dbReference>
<dbReference type="Proteomes" id="UP000241769">
    <property type="component" value="Unassembled WGS sequence"/>
</dbReference>
<evidence type="ECO:0000256" key="1">
    <source>
        <dbReference type="SAM" id="MobiDB-lite"/>
    </source>
</evidence>
<sequence>MESAPQPLPTKKEDKHAITGDVKVNLQYIPPIAGADFGLLDVEIVAARSLSSRDRNGLSDPYIIAHFRKYEKKTKIVKKTLDPTFNEKFQFKVRTVEGKTQPLTEEDEVKFVVWDWDAIGAHSFEGQATVGSLQTLLQPTTVISNWFPLVDKPSKKNRERSDTPQGVTPSSSYTPSNSKPTPTTSSSHIAETGAVPTHFEEPTPVEAQQEKVLAQKERVLAPPTSNTHIAVRGHSLHERFLKFENEITFLHQVLTRKRAKEFYGLLAVYNVAVMIYLYFNFTILSLFVLAALWAVVLAWFNEIVQLNVPWERIFGKEVNTRDTFEYMAFVEDKYHDTSKKVASFIHNRPLLLGTLAATAIVGHFVNNSLLCLLVCNAVAFVPEYLQKQFVAAPPAKKFQ</sequence>
<evidence type="ECO:0000313" key="5">
    <source>
        <dbReference type="Proteomes" id="UP000241769"/>
    </source>
</evidence>
<gene>
    <name evidence="4" type="ORF">PROFUN_04264</name>
</gene>
<proteinExistence type="predicted"/>
<dbReference type="AlphaFoldDB" id="A0A2P6NV39"/>
<dbReference type="CDD" id="cd00030">
    <property type="entry name" value="C2"/>
    <property type="match status" value="1"/>
</dbReference>
<dbReference type="OrthoDB" id="67700at2759"/>
<evidence type="ECO:0000259" key="3">
    <source>
        <dbReference type="PROSITE" id="PS50004"/>
    </source>
</evidence>
<dbReference type="SMART" id="SM00239">
    <property type="entry name" value="C2"/>
    <property type="match status" value="1"/>
</dbReference>
<evidence type="ECO:0000313" key="4">
    <source>
        <dbReference type="EMBL" id="PRP87790.1"/>
    </source>
</evidence>
<feature type="transmembrane region" description="Helical" evidence="2">
    <location>
        <begin position="262"/>
        <end position="279"/>
    </location>
</feature>
<reference evidence="4 5" key="1">
    <citation type="journal article" date="2018" name="Genome Biol. Evol.">
        <title>Multiple Roots of Fruiting Body Formation in Amoebozoa.</title>
        <authorList>
            <person name="Hillmann F."/>
            <person name="Forbes G."/>
            <person name="Novohradska S."/>
            <person name="Ferling I."/>
            <person name="Riege K."/>
            <person name="Groth M."/>
            <person name="Westermann M."/>
            <person name="Marz M."/>
            <person name="Spaller T."/>
            <person name="Winckler T."/>
            <person name="Schaap P."/>
            <person name="Glockner G."/>
        </authorList>
    </citation>
    <scope>NUCLEOTIDE SEQUENCE [LARGE SCALE GENOMIC DNA]</scope>
    <source>
        <strain evidence="4 5">Jena</strain>
    </source>
</reference>
<dbReference type="InterPro" id="IPR035892">
    <property type="entry name" value="C2_domain_sf"/>
</dbReference>
<dbReference type="SUPFAM" id="SSF49562">
    <property type="entry name" value="C2 domain (Calcium/lipid-binding domain, CaLB)"/>
    <property type="match status" value="1"/>
</dbReference>
<feature type="region of interest" description="Disordered" evidence="1">
    <location>
        <begin position="153"/>
        <end position="189"/>
    </location>
</feature>
<dbReference type="PANTHER" id="PTHR46980">
    <property type="entry name" value="TRICALBIN-1-RELATED"/>
    <property type="match status" value="1"/>
</dbReference>
<dbReference type="EMBL" id="MDYQ01000017">
    <property type="protein sequence ID" value="PRP87790.1"/>
    <property type="molecule type" value="Genomic_DNA"/>
</dbReference>
<feature type="compositionally biased region" description="Low complexity" evidence="1">
    <location>
        <begin position="168"/>
        <end position="187"/>
    </location>
</feature>
<organism evidence="4 5">
    <name type="scientific">Planoprotostelium fungivorum</name>
    <dbReference type="NCBI Taxonomy" id="1890364"/>
    <lineage>
        <taxon>Eukaryota</taxon>
        <taxon>Amoebozoa</taxon>
        <taxon>Evosea</taxon>
        <taxon>Variosea</taxon>
        <taxon>Cavosteliida</taxon>
        <taxon>Cavosteliaceae</taxon>
        <taxon>Planoprotostelium</taxon>
    </lineage>
</organism>
<feature type="transmembrane region" description="Helical" evidence="2">
    <location>
        <begin position="285"/>
        <end position="304"/>
    </location>
</feature>
<name>A0A2P6NV39_9EUKA</name>
<keyword evidence="2" id="KW-0472">Membrane</keyword>
<feature type="compositionally biased region" description="Basic and acidic residues" evidence="1">
    <location>
        <begin position="153"/>
        <end position="162"/>
    </location>
</feature>
<evidence type="ECO:0000256" key="2">
    <source>
        <dbReference type="SAM" id="Phobius"/>
    </source>
</evidence>
<dbReference type="Gene3D" id="2.60.40.150">
    <property type="entry name" value="C2 domain"/>
    <property type="match status" value="1"/>
</dbReference>
<comment type="caution">
    <text evidence="4">The sequence shown here is derived from an EMBL/GenBank/DDBJ whole genome shotgun (WGS) entry which is preliminary data.</text>
</comment>
<dbReference type="STRING" id="1890364.A0A2P6NV39"/>
<keyword evidence="2" id="KW-0812">Transmembrane</keyword>
<feature type="domain" description="C2" evidence="3">
    <location>
        <begin position="18"/>
        <end position="147"/>
    </location>
</feature>
<dbReference type="PROSITE" id="PS50004">
    <property type="entry name" value="C2"/>
    <property type="match status" value="1"/>
</dbReference>
<keyword evidence="2" id="KW-1133">Transmembrane helix</keyword>
<protein>
    <recommendedName>
        <fullName evidence="3">C2 domain-containing protein</fullName>
    </recommendedName>
</protein>